<gene>
    <name evidence="6" type="ORF">AYBTSS11_LOCUS4934</name>
</gene>
<dbReference type="FunFam" id="1.20.58.2010:FF:000003">
    <property type="entry name" value="Rop guanine nucleotide exchange factor 14"/>
    <property type="match status" value="1"/>
</dbReference>
<name>A0AA86V8Z0_9FABA</name>
<evidence type="ECO:0000256" key="1">
    <source>
        <dbReference type="ARBA" id="ARBA00022658"/>
    </source>
</evidence>
<protein>
    <recommendedName>
        <fullName evidence="5">PRONE domain-containing protein</fullName>
    </recommendedName>
</protein>
<proteinExistence type="predicted"/>
<evidence type="ECO:0000313" key="6">
    <source>
        <dbReference type="EMBL" id="CAJ1930854.1"/>
    </source>
</evidence>
<accession>A0AA86V8Z0</accession>
<feature type="signal peptide" evidence="4">
    <location>
        <begin position="1"/>
        <end position="29"/>
    </location>
</feature>
<organism evidence="6 7">
    <name type="scientific">Sphenostylis stenocarpa</name>
    <dbReference type="NCBI Taxonomy" id="92480"/>
    <lineage>
        <taxon>Eukaryota</taxon>
        <taxon>Viridiplantae</taxon>
        <taxon>Streptophyta</taxon>
        <taxon>Embryophyta</taxon>
        <taxon>Tracheophyta</taxon>
        <taxon>Spermatophyta</taxon>
        <taxon>Magnoliopsida</taxon>
        <taxon>eudicotyledons</taxon>
        <taxon>Gunneridae</taxon>
        <taxon>Pentapetalae</taxon>
        <taxon>rosids</taxon>
        <taxon>fabids</taxon>
        <taxon>Fabales</taxon>
        <taxon>Fabaceae</taxon>
        <taxon>Papilionoideae</taxon>
        <taxon>50 kb inversion clade</taxon>
        <taxon>NPAAA clade</taxon>
        <taxon>indigoferoid/millettioid clade</taxon>
        <taxon>Phaseoleae</taxon>
        <taxon>Sphenostylis</taxon>
    </lineage>
</organism>
<feature type="chain" id="PRO_5041688663" description="PRONE domain-containing protein" evidence="4">
    <location>
        <begin position="30"/>
        <end position="680"/>
    </location>
</feature>
<dbReference type="InterPro" id="IPR038937">
    <property type="entry name" value="RopGEF"/>
</dbReference>
<dbReference type="Proteomes" id="UP001189624">
    <property type="component" value="Chromosome 2"/>
</dbReference>
<feature type="compositionally biased region" description="Basic and acidic residues" evidence="3">
    <location>
        <begin position="641"/>
        <end position="651"/>
    </location>
</feature>
<dbReference type="PANTHER" id="PTHR33101">
    <property type="entry name" value="ROP GUANINE NUCLEOTIDE EXCHANGE FACTOR 1"/>
    <property type="match status" value="1"/>
</dbReference>
<dbReference type="PROSITE" id="PS51334">
    <property type="entry name" value="PRONE"/>
    <property type="match status" value="1"/>
</dbReference>
<evidence type="ECO:0000259" key="5">
    <source>
        <dbReference type="PROSITE" id="PS51334"/>
    </source>
</evidence>
<evidence type="ECO:0000313" key="7">
    <source>
        <dbReference type="Proteomes" id="UP001189624"/>
    </source>
</evidence>
<evidence type="ECO:0000256" key="2">
    <source>
        <dbReference type="PROSITE-ProRule" id="PRU00663"/>
    </source>
</evidence>
<sequence>METKYSGGLGLVLWGRACNFLSFCLLAEGVRDDSYRSPKANLLCYLFQNQTNQMHTKHCDWFDHNVNVDEPRHTTPLGAIVALCLLMLAIAILKQQCYPRCDLGFVVLVLSNQRPRKLFSVVFESFSANPVNTLFTLVCPQWIMTYNGLESCMLNNQSYEDESRTSRGDECITDSFDDDDSSCSSSKDAFGSFSSKCLTMKRDDDKGLEEWELSESPQHLCVKEKPYDIKLSDIEAMKEKFSKLLLGEDVTGGSKGLSTALALSNAITNLAVTVFGELWKLEPLSEESKRKWQREMDWLLSPTNFMVELVPAKQSSSNGGIFEIMTSKARADIHMNLPALQKLDSMLIEALDSMMNTEFWYAEGGSQAEGTDINAQHSQKWWLPSPQVPKSGLSDTERKKLIDQGRVVCQVFKAAKSINESVLHEMPVPEVIKDALAKSGKANLGHELHKVLTSQSSSGEDMLKSLNLTSEHVVLETVNRLEAAILSWKERIAEQISGKHPARSTWSPFVKDPMSEVDKLELLLDHAETLLQLIKIRYPNLPKTFLDATKVQYGKDIGYSILEAYSRVLANLAFSILSRIGDILQEDSSSNPSPLAIDCSRGINLSHTWVVGSHLRQSLVDKMNKDDDEQHCDSSCYSTSDLEHSPNDTKSESVIATPNQSGGWCNSREACTSLSPRHSP</sequence>
<evidence type="ECO:0000256" key="4">
    <source>
        <dbReference type="SAM" id="SignalP"/>
    </source>
</evidence>
<evidence type="ECO:0000256" key="3">
    <source>
        <dbReference type="SAM" id="MobiDB-lite"/>
    </source>
</evidence>
<dbReference type="PANTHER" id="PTHR33101:SF2">
    <property type="entry name" value="ROP GUANINE NUCLEOTIDE EXCHANGE FACTOR 14"/>
    <property type="match status" value="1"/>
</dbReference>
<reference evidence="6" key="1">
    <citation type="submission" date="2023-10" db="EMBL/GenBank/DDBJ databases">
        <authorList>
            <person name="Domelevo Entfellner J.-B."/>
        </authorList>
    </citation>
    <scope>NUCLEOTIDE SEQUENCE</scope>
</reference>
<feature type="domain" description="PRONE" evidence="5">
    <location>
        <begin position="224"/>
        <end position="597"/>
    </location>
</feature>
<feature type="region of interest" description="Disordered" evidence="3">
    <location>
        <begin position="630"/>
        <end position="664"/>
    </location>
</feature>
<dbReference type="AlphaFoldDB" id="A0AA86V8Z0"/>
<dbReference type="GO" id="GO:0005085">
    <property type="term" value="F:guanyl-nucleotide exchange factor activity"/>
    <property type="evidence" value="ECO:0007669"/>
    <property type="project" value="UniProtKB-UniRule"/>
</dbReference>
<dbReference type="InterPro" id="IPR005512">
    <property type="entry name" value="PRONE_dom"/>
</dbReference>
<feature type="compositionally biased region" description="Polar residues" evidence="3">
    <location>
        <begin position="652"/>
        <end position="664"/>
    </location>
</feature>
<keyword evidence="4" id="KW-0732">Signal</keyword>
<dbReference type="FunFam" id="1.20.58.2010:FF:000001">
    <property type="entry name" value="Rop guanine nucleotide exchange factor 14"/>
    <property type="match status" value="1"/>
</dbReference>
<keyword evidence="1 2" id="KW-0344">Guanine-nucleotide releasing factor</keyword>
<dbReference type="EMBL" id="OY731399">
    <property type="protein sequence ID" value="CAJ1930854.1"/>
    <property type="molecule type" value="Genomic_DNA"/>
</dbReference>
<dbReference type="Gramene" id="rna-AYBTSS11_LOCUS4934">
    <property type="protein sequence ID" value="CAJ1930854.1"/>
    <property type="gene ID" value="gene-AYBTSS11_LOCUS4934"/>
</dbReference>
<dbReference type="Pfam" id="PF03759">
    <property type="entry name" value="PRONE"/>
    <property type="match status" value="1"/>
</dbReference>
<dbReference type="Gene3D" id="1.20.58.2010">
    <property type="entry name" value="PRONE domain, subdomain 1"/>
    <property type="match status" value="2"/>
</dbReference>
<keyword evidence="7" id="KW-1185">Reference proteome</keyword>